<comment type="caution">
    <text evidence="2">The sequence shown here is derived from an EMBL/GenBank/DDBJ whole genome shotgun (WGS) entry which is preliminary data.</text>
</comment>
<proteinExistence type="predicted"/>
<dbReference type="OrthoDB" id="9784383at2"/>
<dbReference type="EMBL" id="QMFY01000005">
    <property type="protein sequence ID" value="RAW00933.1"/>
    <property type="molecule type" value="Genomic_DNA"/>
</dbReference>
<reference evidence="2 3" key="1">
    <citation type="submission" date="2018-06" db="EMBL/GenBank/DDBJ databases">
        <title>Chryseolinea flavus sp. nov., a member of the phylum Bacteroidetes isolated from soil.</title>
        <authorList>
            <person name="Li Y."/>
            <person name="Wang J."/>
        </authorList>
    </citation>
    <scope>NUCLEOTIDE SEQUENCE [LARGE SCALE GENOMIC DNA]</scope>
    <source>
        <strain evidence="2 3">SDU1-6</strain>
    </source>
</reference>
<dbReference type="SUPFAM" id="SSF56935">
    <property type="entry name" value="Porins"/>
    <property type="match status" value="1"/>
</dbReference>
<dbReference type="Gene3D" id="2.60.40.1120">
    <property type="entry name" value="Carboxypeptidase-like, regulatory domain"/>
    <property type="match status" value="1"/>
</dbReference>
<keyword evidence="3" id="KW-1185">Reference proteome</keyword>
<protein>
    <recommendedName>
        <fullName evidence="4">TonB-dependent receptor</fullName>
    </recommendedName>
</protein>
<accession>A0A364Y229</accession>
<evidence type="ECO:0000313" key="2">
    <source>
        <dbReference type="EMBL" id="RAW00933.1"/>
    </source>
</evidence>
<evidence type="ECO:0000313" key="3">
    <source>
        <dbReference type="Proteomes" id="UP000251889"/>
    </source>
</evidence>
<keyword evidence="1" id="KW-0732">Signal</keyword>
<gene>
    <name evidence="2" type="ORF">DQQ10_11870</name>
</gene>
<dbReference type="RefSeq" id="WP_112747089.1">
    <property type="nucleotide sequence ID" value="NZ_QMFY01000005.1"/>
</dbReference>
<organism evidence="2 3">
    <name type="scientific">Pseudochryseolinea flava</name>
    <dbReference type="NCBI Taxonomy" id="2059302"/>
    <lineage>
        <taxon>Bacteria</taxon>
        <taxon>Pseudomonadati</taxon>
        <taxon>Bacteroidota</taxon>
        <taxon>Cytophagia</taxon>
        <taxon>Cytophagales</taxon>
        <taxon>Fulvivirgaceae</taxon>
        <taxon>Pseudochryseolinea</taxon>
    </lineage>
</organism>
<dbReference type="Proteomes" id="UP000251889">
    <property type="component" value="Unassembled WGS sequence"/>
</dbReference>
<name>A0A364Y229_9BACT</name>
<feature type="signal peptide" evidence="1">
    <location>
        <begin position="1"/>
        <end position="22"/>
    </location>
</feature>
<evidence type="ECO:0000256" key="1">
    <source>
        <dbReference type="SAM" id="SignalP"/>
    </source>
</evidence>
<dbReference type="InterPro" id="IPR008969">
    <property type="entry name" value="CarboxyPept-like_regulatory"/>
</dbReference>
<feature type="chain" id="PRO_5016833582" description="TonB-dependent receptor" evidence="1">
    <location>
        <begin position="23"/>
        <end position="976"/>
    </location>
</feature>
<evidence type="ECO:0008006" key="4">
    <source>
        <dbReference type="Google" id="ProtNLM"/>
    </source>
</evidence>
<sequence>MRAFFTTLLLWITLITTMDAQAVAERIVTGRLVDDAGLPLPGVNIVIKGTTIGTTTDLDGNYSITAPIGSTLVFSFIGMTSREVAVTATNLKSTPPTKEKKRIANTNLPRWSPLLMQDTIAKPEEGVAILSDETPVFFFDEKNFDPSRIARISSISKKQTARKIGKSIPTHGYTIKMRDNEYIEKSHLTYTINVGIDRANKLPSLQNTYAQGRSIDGTLRWQGASQHEIFSWGPSIASLEYDGSNYPFDKNGQLVKAGEGNGIAAKTTDPLTFFKTGYHSEHFLTFSTGGFLSSLITAELGRNTTAGIIESSRYTRTNMSLQVKKISFSKTLDADFNTSFYNADGNLMNRGANLTSIVAAVYRTPPSFNNTNNLSVRQAYHDADAYRLDGTTTRAHAVNIVDNPFALNDELPDKDDSRRFHSGVTLRFTPNRVFNIKTSGHFEKQWNENVFGLLPGHAGYNDGRLTTRGDKQTVFSGMIMPTFHRFNIEHLQLDFVYQFRHENRELKRLDAFNLNTADPRNLTLAENLFPLHTNVNRSTHELLFNAKYETNAFTAKVGNNAYFSGSAIRSKYLNFFPSLGILFIPTEIYGVYVDPIDQIKIFSSWARTIHEASLVATQQAFRSTNVDAMDYHRYYESNEVFFRAGLAPEIESKFEVGFNVSAYPLDLNVTLYRNTTNDFIAPVLSGNNFTLTNASKIVNRGTNITLSYTTDNYREVRFNGTLTFCKYNSQVKEIYSEAPYMPIAGFKQIAGVIAEGQPLGALYGSTYLRNEDGKQIIGADGFPLVDWSMKKIGNPIPDYTLSLRPEVSYKDFKLSLLLEYQRGGDRWNGTQAALDFLGRSKTSADLRNTIDYIFEGVTLDGQHNTTPVSFYNASHTFEENKWVRYGFTGVGEEYIEDASALRMTEVSLSYLAVNKTSNHFIKQVTLKIGVRNLFVATPYSGVDPSTTLFGYTAANGLDLFNVPATRSFNFVVNVKI</sequence>
<dbReference type="SUPFAM" id="SSF49464">
    <property type="entry name" value="Carboxypeptidase regulatory domain-like"/>
    <property type="match status" value="1"/>
</dbReference>
<dbReference type="AlphaFoldDB" id="A0A364Y229"/>
<dbReference type="Pfam" id="PF13715">
    <property type="entry name" value="CarbopepD_reg_2"/>
    <property type="match status" value="1"/>
</dbReference>